<evidence type="ECO:0000313" key="4">
    <source>
        <dbReference type="Proteomes" id="UP001283361"/>
    </source>
</evidence>
<evidence type="ECO:0000256" key="1">
    <source>
        <dbReference type="SAM" id="MobiDB-lite"/>
    </source>
</evidence>
<dbReference type="Proteomes" id="UP001283361">
    <property type="component" value="Unassembled WGS sequence"/>
</dbReference>
<organism evidence="3 4">
    <name type="scientific">Elysia crispata</name>
    <name type="common">lettuce slug</name>
    <dbReference type="NCBI Taxonomy" id="231223"/>
    <lineage>
        <taxon>Eukaryota</taxon>
        <taxon>Metazoa</taxon>
        <taxon>Spiralia</taxon>
        <taxon>Lophotrochozoa</taxon>
        <taxon>Mollusca</taxon>
        <taxon>Gastropoda</taxon>
        <taxon>Heterobranchia</taxon>
        <taxon>Euthyneura</taxon>
        <taxon>Panpulmonata</taxon>
        <taxon>Sacoglossa</taxon>
        <taxon>Placobranchoidea</taxon>
        <taxon>Plakobranchidae</taxon>
        <taxon>Elysia</taxon>
    </lineage>
</organism>
<dbReference type="EMBL" id="JAWDGP010002062">
    <property type="protein sequence ID" value="KAK3785787.1"/>
    <property type="molecule type" value="Genomic_DNA"/>
</dbReference>
<keyword evidence="2" id="KW-0812">Transmembrane</keyword>
<dbReference type="InterPro" id="IPR036259">
    <property type="entry name" value="MFS_trans_sf"/>
</dbReference>
<feature type="compositionally biased region" description="Polar residues" evidence="1">
    <location>
        <begin position="1"/>
        <end position="18"/>
    </location>
</feature>
<evidence type="ECO:0000313" key="3">
    <source>
        <dbReference type="EMBL" id="KAK3785787.1"/>
    </source>
</evidence>
<feature type="transmembrane region" description="Helical" evidence="2">
    <location>
        <begin position="85"/>
        <end position="106"/>
    </location>
</feature>
<feature type="non-terminal residue" evidence="3">
    <location>
        <position position="145"/>
    </location>
</feature>
<feature type="transmembrane region" description="Helical" evidence="2">
    <location>
        <begin position="118"/>
        <end position="144"/>
    </location>
</feature>
<feature type="transmembrane region" description="Helical" evidence="2">
    <location>
        <begin position="43"/>
        <end position="65"/>
    </location>
</feature>
<keyword evidence="4" id="KW-1185">Reference proteome</keyword>
<name>A0AAE1AFL0_9GAST</name>
<dbReference type="SUPFAM" id="SSF103473">
    <property type="entry name" value="MFS general substrate transporter"/>
    <property type="match status" value="1"/>
</dbReference>
<reference evidence="3" key="1">
    <citation type="journal article" date="2023" name="G3 (Bethesda)">
        <title>A reference genome for the long-term kleptoplast-retaining sea slug Elysia crispata morphotype clarki.</title>
        <authorList>
            <person name="Eastman K.E."/>
            <person name="Pendleton A.L."/>
            <person name="Shaikh M.A."/>
            <person name="Suttiyut T."/>
            <person name="Ogas R."/>
            <person name="Tomko P."/>
            <person name="Gavelis G."/>
            <person name="Widhalm J.R."/>
            <person name="Wisecaver J.H."/>
        </authorList>
    </citation>
    <scope>NUCLEOTIDE SEQUENCE</scope>
    <source>
        <strain evidence="3">ECLA1</strain>
    </source>
</reference>
<protein>
    <submittedName>
        <fullName evidence="3">Uncharacterized protein</fullName>
    </submittedName>
</protein>
<gene>
    <name evidence="3" type="ORF">RRG08_031022</name>
</gene>
<proteinExistence type="predicted"/>
<sequence>MSDNNGSIPSKESPSSDDYNIGEEINQDSDYHKRNELPVDRGWAWAICLGGFIFSFTFGVPRHAVAVMFLEVIDMYDTTLTTGSLIFLLFELGVATLSSLSSNFIVPRVGEKAVTCSAGLVSAISSVGFSFAPNIEVFLVFAAVK</sequence>
<keyword evidence="2" id="KW-1133">Transmembrane helix</keyword>
<accession>A0AAE1AFL0</accession>
<comment type="caution">
    <text evidence="3">The sequence shown here is derived from an EMBL/GenBank/DDBJ whole genome shotgun (WGS) entry which is preliminary data.</text>
</comment>
<dbReference type="Gene3D" id="1.20.1250.20">
    <property type="entry name" value="MFS general substrate transporter like domains"/>
    <property type="match status" value="1"/>
</dbReference>
<keyword evidence="2" id="KW-0472">Membrane</keyword>
<feature type="region of interest" description="Disordered" evidence="1">
    <location>
        <begin position="1"/>
        <end position="24"/>
    </location>
</feature>
<evidence type="ECO:0000256" key="2">
    <source>
        <dbReference type="SAM" id="Phobius"/>
    </source>
</evidence>
<dbReference type="AlphaFoldDB" id="A0AAE1AFL0"/>